<accession>A0AC61NDR6</accession>
<dbReference type="Proteomes" id="UP000826212">
    <property type="component" value="Chromosome"/>
</dbReference>
<reference evidence="1" key="1">
    <citation type="submission" date="2021-08" db="EMBL/GenBank/DDBJ databases">
        <title>Novel anaerobic bacterium isolated from sea squirt in East Sea, Republic of Korea.</title>
        <authorList>
            <person name="Nguyen T.H."/>
            <person name="Li Z."/>
            <person name="Lee Y.-J."/>
            <person name="Ko J."/>
            <person name="Kim S.-G."/>
        </authorList>
    </citation>
    <scope>NUCLEOTIDE SEQUENCE</scope>
    <source>
        <strain evidence="1">KCTC 25031</strain>
    </source>
</reference>
<name>A0AC61NDR6_9BACT</name>
<keyword evidence="2" id="KW-1185">Reference proteome</keyword>
<evidence type="ECO:0000313" key="1">
    <source>
        <dbReference type="EMBL" id="QZE13673.1"/>
    </source>
</evidence>
<protein>
    <submittedName>
        <fullName evidence="1">DUF1573 domain-containing protein</fullName>
    </submittedName>
</protein>
<sequence length="126" mass="14383">MRWIIGIVFLYLLTNCSVSPKLELGGVGVGDFGSNQTIWIESSHLPTQFEVHYWIRNRSKSPISIYRISSSCGCVSPMWDMHPVMPGDSTFVKVVIEQEKKQQMLKRCLIKHSGTVIHDTLLFKSR</sequence>
<organism evidence="1 2">
    <name type="scientific">Halosquirtibacter laminarini</name>
    <dbReference type="NCBI Taxonomy" id="3374600"/>
    <lineage>
        <taxon>Bacteria</taxon>
        <taxon>Pseudomonadati</taxon>
        <taxon>Bacteroidota</taxon>
        <taxon>Bacteroidia</taxon>
        <taxon>Marinilabiliales</taxon>
        <taxon>Prolixibacteraceae</taxon>
        <taxon>Halosquirtibacter</taxon>
    </lineage>
</organism>
<proteinExistence type="predicted"/>
<evidence type="ECO:0000313" key="2">
    <source>
        <dbReference type="Proteomes" id="UP000826212"/>
    </source>
</evidence>
<gene>
    <name evidence="1" type="ORF">K4L44_14035</name>
</gene>
<dbReference type="EMBL" id="CP081303">
    <property type="protein sequence ID" value="QZE13673.1"/>
    <property type="molecule type" value="Genomic_DNA"/>
</dbReference>